<dbReference type="CTD" id="770"/>
<dbReference type="GeneID" id="117368436"/>
<sequence>MAGFTCTLLVFLHAGAAVRHAAAPFSMAKSYDDWWAYKESIQGTFVPGPAFWGLVNAAWNLCAIGKRQSPVDIDTSQVVFDPFLHPLRLSLGGKTVSGMLCNTGRHVSFLPERHRAVNMSGGPLLYTHRLEEVRLHFGSEDDAGSEHFMNKRAFSAEVQLIHYNQELYKNMSEAASNPNGLAIVSLLINVANNSNSFLSRMLNRETTTRISFKGDSTSLQDLALDQLFPDTFAFVTYQGSTTSPPCYETVTWIIIDQPLNITSMQMHSLRLLSRHPARNIFQSMSDNVRPAQPLYQRGLRSNLDYRRPGRRCTGPSYRLQVNFILESKLVREPRIQQSENRQISVLPFRETPQQLPITCTQGEMPAPLCCFYRWRRRN</sequence>
<dbReference type="SMART" id="SM01057">
    <property type="entry name" value="Carb_anhydrase"/>
    <property type="match status" value="1"/>
</dbReference>
<feature type="signal peptide" evidence="9">
    <location>
        <begin position="1"/>
        <end position="17"/>
    </location>
</feature>
<evidence type="ECO:0000256" key="8">
    <source>
        <dbReference type="ARBA" id="ARBA00042748"/>
    </source>
</evidence>
<dbReference type="FunCoup" id="A0A6P8SHS2">
    <property type="interactions" value="146"/>
</dbReference>
<evidence type="ECO:0000256" key="6">
    <source>
        <dbReference type="ARBA" id="ARBA00023180"/>
    </source>
</evidence>
<evidence type="ECO:0000256" key="7">
    <source>
        <dbReference type="ARBA" id="ARBA00041142"/>
    </source>
</evidence>
<evidence type="ECO:0000256" key="5">
    <source>
        <dbReference type="ARBA" id="ARBA00022729"/>
    </source>
</evidence>
<keyword evidence="4" id="KW-0964">Secreted</keyword>
<dbReference type="PROSITE" id="PS51144">
    <property type="entry name" value="ALPHA_CA_2"/>
    <property type="match status" value="1"/>
</dbReference>
<dbReference type="GO" id="GO:0004089">
    <property type="term" value="F:carbonate dehydratase activity"/>
    <property type="evidence" value="ECO:0007669"/>
    <property type="project" value="InterPro"/>
</dbReference>
<keyword evidence="11" id="KW-1185">Reference proteome</keyword>
<comment type="function">
    <text evidence="1">Does not have a catalytic activity.</text>
</comment>
<evidence type="ECO:0000256" key="9">
    <source>
        <dbReference type="SAM" id="SignalP"/>
    </source>
</evidence>
<evidence type="ECO:0000256" key="4">
    <source>
        <dbReference type="ARBA" id="ARBA00022525"/>
    </source>
</evidence>
<protein>
    <recommendedName>
        <fullName evidence="7">Carbonic anhydrase-related protein 11</fullName>
    </recommendedName>
    <alternativeName>
        <fullName evidence="8">CA-RP XI</fullName>
    </alternativeName>
</protein>
<dbReference type="PANTHER" id="PTHR18952:SF93">
    <property type="entry name" value="CARBONIC ANHYDRASE-RELATED PROTEIN 11"/>
    <property type="match status" value="1"/>
</dbReference>
<gene>
    <name evidence="12" type="primary">CA11</name>
</gene>
<dbReference type="InterPro" id="IPR023561">
    <property type="entry name" value="Carbonic_anhydrase_a-class"/>
</dbReference>
<dbReference type="CDD" id="cd03121">
    <property type="entry name" value="alpha_CARP_X_XI_like"/>
    <property type="match status" value="1"/>
</dbReference>
<dbReference type="KEGG" id="gsh:117368436"/>
<dbReference type="GO" id="GO:0006730">
    <property type="term" value="P:one-carbon metabolic process"/>
    <property type="evidence" value="ECO:0007669"/>
    <property type="project" value="TreeGrafter"/>
</dbReference>
<evidence type="ECO:0000259" key="10">
    <source>
        <dbReference type="PROSITE" id="PS51144"/>
    </source>
</evidence>
<feature type="chain" id="PRO_5028222086" description="Carbonic anhydrase-related protein 11" evidence="9">
    <location>
        <begin position="18"/>
        <end position="378"/>
    </location>
</feature>
<dbReference type="FunFam" id="3.10.200.10:FF:000002">
    <property type="entry name" value="Carbonic anhydrase-related protein 10"/>
    <property type="match status" value="1"/>
</dbReference>
<comment type="similarity">
    <text evidence="3">Belongs to the alpha-carbonic anhydrase family.</text>
</comment>
<dbReference type="GO" id="GO:0005576">
    <property type="term" value="C:extracellular region"/>
    <property type="evidence" value="ECO:0007669"/>
    <property type="project" value="UniProtKB-SubCell"/>
</dbReference>
<comment type="subcellular location">
    <subcellularLocation>
        <location evidence="2">Secreted</location>
    </subcellularLocation>
</comment>
<proteinExistence type="inferred from homology"/>
<evidence type="ECO:0000256" key="1">
    <source>
        <dbReference type="ARBA" id="ARBA00002258"/>
    </source>
</evidence>
<dbReference type="OrthoDB" id="5978072at2759"/>
<reference evidence="12" key="1">
    <citation type="submission" date="2025-08" db="UniProtKB">
        <authorList>
            <consortium name="RefSeq"/>
        </authorList>
    </citation>
    <scope>IDENTIFICATION</scope>
</reference>
<name>A0A6P8SHS2_GEOSA</name>
<evidence type="ECO:0000256" key="2">
    <source>
        <dbReference type="ARBA" id="ARBA00004613"/>
    </source>
</evidence>
<evidence type="ECO:0000313" key="12">
    <source>
        <dbReference type="RefSeq" id="XP_033817982.1"/>
    </source>
</evidence>
<dbReference type="RefSeq" id="XP_033817982.1">
    <property type="nucleotide sequence ID" value="XM_033962091.1"/>
</dbReference>
<dbReference type="PANTHER" id="PTHR18952">
    <property type="entry name" value="CARBONIC ANHYDRASE"/>
    <property type="match status" value="1"/>
</dbReference>
<dbReference type="SUPFAM" id="SSF51069">
    <property type="entry name" value="Carbonic anhydrase"/>
    <property type="match status" value="1"/>
</dbReference>
<dbReference type="InParanoid" id="A0A6P8SHS2"/>
<dbReference type="Proteomes" id="UP000515159">
    <property type="component" value="Chromosome 10"/>
</dbReference>
<dbReference type="GO" id="GO:0016323">
    <property type="term" value="C:basolateral plasma membrane"/>
    <property type="evidence" value="ECO:0007669"/>
    <property type="project" value="TreeGrafter"/>
</dbReference>
<evidence type="ECO:0000256" key="3">
    <source>
        <dbReference type="ARBA" id="ARBA00010718"/>
    </source>
</evidence>
<accession>A0A6P8SHS2</accession>
<dbReference type="GO" id="GO:0008270">
    <property type="term" value="F:zinc ion binding"/>
    <property type="evidence" value="ECO:0007669"/>
    <property type="project" value="InterPro"/>
</dbReference>
<dbReference type="InterPro" id="IPR041878">
    <property type="entry name" value="Alpha_CARP_X/XI"/>
</dbReference>
<keyword evidence="5 9" id="KW-0732">Signal</keyword>
<dbReference type="InterPro" id="IPR001148">
    <property type="entry name" value="CA_dom"/>
</dbReference>
<dbReference type="InterPro" id="IPR036398">
    <property type="entry name" value="CA_dom_sf"/>
</dbReference>
<dbReference type="AlphaFoldDB" id="A0A6P8SHS2"/>
<evidence type="ECO:0000313" key="11">
    <source>
        <dbReference type="Proteomes" id="UP000515159"/>
    </source>
</evidence>
<feature type="domain" description="Alpha-carbonic anhydrase" evidence="10">
    <location>
        <begin position="33"/>
        <end position="303"/>
    </location>
</feature>
<dbReference type="Pfam" id="PF00194">
    <property type="entry name" value="Carb_anhydrase"/>
    <property type="match status" value="1"/>
</dbReference>
<keyword evidence="6" id="KW-0325">Glycoprotein</keyword>
<dbReference type="Gene3D" id="3.10.200.10">
    <property type="entry name" value="Alpha carbonic anhydrase"/>
    <property type="match status" value="1"/>
</dbReference>
<organism evidence="11 12">
    <name type="scientific">Geotrypetes seraphini</name>
    <name type="common">Gaboon caecilian</name>
    <name type="synonym">Caecilia seraphini</name>
    <dbReference type="NCBI Taxonomy" id="260995"/>
    <lineage>
        <taxon>Eukaryota</taxon>
        <taxon>Metazoa</taxon>
        <taxon>Chordata</taxon>
        <taxon>Craniata</taxon>
        <taxon>Vertebrata</taxon>
        <taxon>Euteleostomi</taxon>
        <taxon>Amphibia</taxon>
        <taxon>Gymnophiona</taxon>
        <taxon>Geotrypetes</taxon>
    </lineage>
</organism>